<evidence type="ECO:0000313" key="1">
    <source>
        <dbReference type="EMBL" id="SVD47315.1"/>
    </source>
</evidence>
<dbReference type="AlphaFoldDB" id="A0A382VMS7"/>
<reference evidence="1" key="1">
    <citation type="submission" date="2018-05" db="EMBL/GenBank/DDBJ databases">
        <authorList>
            <person name="Lanie J.A."/>
            <person name="Ng W.-L."/>
            <person name="Kazmierczak K.M."/>
            <person name="Andrzejewski T.M."/>
            <person name="Davidsen T.M."/>
            <person name="Wayne K.J."/>
            <person name="Tettelin H."/>
            <person name="Glass J.I."/>
            <person name="Rusch D."/>
            <person name="Podicherti R."/>
            <person name="Tsui H.-C.T."/>
            <person name="Winkler M.E."/>
        </authorList>
    </citation>
    <scope>NUCLEOTIDE SEQUENCE</scope>
</reference>
<sequence length="284" mass="31479">IKHNPANPVNLTPSKGHPDFEIQAGKLRYQKPLITGPVALLLNLSAAIPKPHDSEEFPYWIKYIANDAMKSRYQKIMQDLIGYYQSRGYPLASARLEANNLFHAKASIYYPLVYGGSPDLRGLKPNETRNPYGSSTLANSAADNYNLGLICQKVENYVQAAQLYEQAASTGHASAQASLAYLHEIGKGVPRNADKSLAFYTRAARQGHAVAQYNLGRIYQNGLSDGKTQITPNSKQAEYYLQRAAAQGIINAHHQLGMLYYNFGLQIDAKSLNSKDLQSWDTNK</sequence>
<dbReference type="InterPro" id="IPR011990">
    <property type="entry name" value="TPR-like_helical_dom_sf"/>
</dbReference>
<name>A0A382VMS7_9ZZZZ</name>
<dbReference type="Pfam" id="PF08238">
    <property type="entry name" value="Sel1"/>
    <property type="match status" value="3"/>
</dbReference>
<feature type="non-terminal residue" evidence="1">
    <location>
        <position position="284"/>
    </location>
</feature>
<evidence type="ECO:0008006" key="2">
    <source>
        <dbReference type="Google" id="ProtNLM"/>
    </source>
</evidence>
<protein>
    <recommendedName>
        <fullName evidence="2">Sel1 repeat family protein</fullName>
    </recommendedName>
</protein>
<dbReference type="InterPro" id="IPR052748">
    <property type="entry name" value="ISR_Activator"/>
</dbReference>
<dbReference type="InterPro" id="IPR006597">
    <property type="entry name" value="Sel1-like"/>
</dbReference>
<dbReference type="Gene3D" id="1.25.40.10">
    <property type="entry name" value="Tetratricopeptide repeat domain"/>
    <property type="match status" value="1"/>
</dbReference>
<gene>
    <name evidence="1" type="ORF">METZ01_LOCUS400169</name>
</gene>
<dbReference type="PANTHER" id="PTHR45011:SF1">
    <property type="entry name" value="DAP3-BINDING CELL DEATH ENHANCER 1"/>
    <property type="match status" value="1"/>
</dbReference>
<dbReference type="PANTHER" id="PTHR45011">
    <property type="entry name" value="DAP3-BINDING CELL DEATH ENHANCER 1"/>
    <property type="match status" value="1"/>
</dbReference>
<dbReference type="EMBL" id="UINC01152900">
    <property type="protein sequence ID" value="SVD47315.1"/>
    <property type="molecule type" value="Genomic_DNA"/>
</dbReference>
<accession>A0A382VMS7</accession>
<proteinExistence type="predicted"/>
<feature type="non-terminal residue" evidence="1">
    <location>
        <position position="1"/>
    </location>
</feature>
<dbReference type="SMART" id="SM00671">
    <property type="entry name" value="SEL1"/>
    <property type="match status" value="3"/>
</dbReference>
<dbReference type="SUPFAM" id="SSF81901">
    <property type="entry name" value="HCP-like"/>
    <property type="match status" value="1"/>
</dbReference>
<organism evidence="1">
    <name type="scientific">marine metagenome</name>
    <dbReference type="NCBI Taxonomy" id="408172"/>
    <lineage>
        <taxon>unclassified sequences</taxon>
        <taxon>metagenomes</taxon>
        <taxon>ecological metagenomes</taxon>
    </lineage>
</organism>